<gene>
    <name evidence="1" type="ORF">SORBI_3004G242250</name>
</gene>
<dbReference type="AlphaFoldDB" id="A0A1Z5RP26"/>
<evidence type="ECO:0000313" key="2">
    <source>
        <dbReference type="Proteomes" id="UP000000768"/>
    </source>
</evidence>
<evidence type="ECO:0000313" key="1">
    <source>
        <dbReference type="EMBL" id="OQU85437.1"/>
    </source>
</evidence>
<accession>A0A1Z5RP26</accession>
<protein>
    <submittedName>
        <fullName evidence="1">Uncharacterized protein</fullName>
    </submittedName>
</protein>
<dbReference type="InParanoid" id="A0A1Z5RP26"/>
<keyword evidence="2" id="KW-1185">Reference proteome</keyword>
<dbReference type="Proteomes" id="UP000000768">
    <property type="component" value="Chromosome 4"/>
</dbReference>
<dbReference type="EMBL" id="CM000763">
    <property type="protein sequence ID" value="OQU85437.1"/>
    <property type="molecule type" value="Genomic_DNA"/>
</dbReference>
<reference evidence="1 2" key="1">
    <citation type="journal article" date="2009" name="Nature">
        <title>The Sorghum bicolor genome and the diversification of grasses.</title>
        <authorList>
            <person name="Paterson A.H."/>
            <person name="Bowers J.E."/>
            <person name="Bruggmann R."/>
            <person name="Dubchak I."/>
            <person name="Grimwood J."/>
            <person name="Gundlach H."/>
            <person name="Haberer G."/>
            <person name="Hellsten U."/>
            <person name="Mitros T."/>
            <person name="Poliakov A."/>
            <person name="Schmutz J."/>
            <person name="Spannagl M."/>
            <person name="Tang H."/>
            <person name="Wang X."/>
            <person name="Wicker T."/>
            <person name="Bharti A.K."/>
            <person name="Chapman J."/>
            <person name="Feltus F.A."/>
            <person name="Gowik U."/>
            <person name="Grigoriev I.V."/>
            <person name="Lyons E."/>
            <person name="Maher C.A."/>
            <person name="Martis M."/>
            <person name="Narechania A."/>
            <person name="Otillar R.P."/>
            <person name="Penning B.W."/>
            <person name="Salamov A.A."/>
            <person name="Wang Y."/>
            <person name="Zhang L."/>
            <person name="Carpita N.C."/>
            <person name="Freeling M."/>
            <person name="Gingle A.R."/>
            <person name="Hash C.T."/>
            <person name="Keller B."/>
            <person name="Klein P."/>
            <person name="Kresovich S."/>
            <person name="McCann M.C."/>
            <person name="Ming R."/>
            <person name="Peterson D.G."/>
            <person name="Mehboob-ur-Rahman"/>
            <person name="Ware D."/>
            <person name="Westhoff P."/>
            <person name="Mayer K.F."/>
            <person name="Messing J."/>
            <person name="Rokhsar D.S."/>
        </authorList>
    </citation>
    <scope>NUCLEOTIDE SEQUENCE [LARGE SCALE GENOMIC DNA]</scope>
    <source>
        <strain evidence="2">cv. BTx623</strain>
    </source>
</reference>
<organism evidence="1 2">
    <name type="scientific">Sorghum bicolor</name>
    <name type="common">Sorghum</name>
    <name type="synonym">Sorghum vulgare</name>
    <dbReference type="NCBI Taxonomy" id="4558"/>
    <lineage>
        <taxon>Eukaryota</taxon>
        <taxon>Viridiplantae</taxon>
        <taxon>Streptophyta</taxon>
        <taxon>Embryophyta</taxon>
        <taxon>Tracheophyta</taxon>
        <taxon>Spermatophyta</taxon>
        <taxon>Magnoliopsida</taxon>
        <taxon>Liliopsida</taxon>
        <taxon>Poales</taxon>
        <taxon>Poaceae</taxon>
        <taxon>PACMAD clade</taxon>
        <taxon>Panicoideae</taxon>
        <taxon>Andropogonodae</taxon>
        <taxon>Andropogoneae</taxon>
        <taxon>Sorghinae</taxon>
        <taxon>Sorghum</taxon>
    </lineage>
</organism>
<reference evidence="2" key="2">
    <citation type="journal article" date="2018" name="Plant J.">
        <title>The Sorghum bicolor reference genome: improved assembly, gene annotations, a transcriptome atlas, and signatures of genome organization.</title>
        <authorList>
            <person name="McCormick R.F."/>
            <person name="Truong S.K."/>
            <person name="Sreedasyam A."/>
            <person name="Jenkins J."/>
            <person name="Shu S."/>
            <person name="Sims D."/>
            <person name="Kennedy M."/>
            <person name="Amirebrahimi M."/>
            <person name="Weers B.D."/>
            <person name="McKinley B."/>
            <person name="Mattison A."/>
            <person name="Morishige D.T."/>
            <person name="Grimwood J."/>
            <person name="Schmutz J."/>
            <person name="Mullet J.E."/>
        </authorList>
    </citation>
    <scope>NUCLEOTIDE SEQUENCE [LARGE SCALE GENOMIC DNA]</scope>
    <source>
        <strain evidence="2">cv. BTx623</strain>
    </source>
</reference>
<dbReference type="Gramene" id="OQU85437">
    <property type="protein sequence ID" value="OQU85437"/>
    <property type="gene ID" value="SORBI_3004G242250"/>
</dbReference>
<sequence length="77" mass="8875">MHRSLRCPSKNEVPPRVLLMPSKFVCPIIPLFLHLLRVWSRWASRVAPPRVVEQGTCLVLALARCEHYVARRLCVNS</sequence>
<proteinExistence type="predicted"/>
<name>A0A1Z5RP26_SORBI</name>